<protein>
    <submittedName>
        <fullName evidence="2">Uncharacterized protein</fullName>
    </submittedName>
</protein>
<feature type="transmembrane region" description="Helical" evidence="1">
    <location>
        <begin position="82"/>
        <end position="100"/>
    </location>
</feature>
<reference evidence="2" key="1">
    <citation type="submission" date="2016-11" db="UniProtKB">
        <authorList>
            <consortium name="WormBaseParasite"/>
        </authorList>
    </citation>
    <scope>IDENTIFICATION</scope>
    <source>
        <strain evidence="2">pt0022</strain>
    </source>
</reference>
<accession>A0A1I8EYB1</accession>
<keyword evidence="1" id="KW-0472">Membrane</keyword>
<proteinExistence type="predicted"/>
<evidence type="ECO:0000256" key="1">
    <source>
        <dbReference type="SAM" id="Phobius"/>
    </source>
</evidence>
<keyword evidence="1" id="KW-0812">Transmembrane</keyword>
<organism evidence="2">
    <name type="scientific">Wuchereria bancrofti</name>
    <dbReference type="NCBI Taxonomy" id="6293"/>
    <lineage>
        <taxon>Eukaryota</taxon>
        <taxon>Metazoa</taxon>
        <taxon>Ecdysozoa</taxon>
        <taxon>Nematoda</taxon>
        <taxon>Chromadorea</taxon>
        <taxon>Rhabditida</taxon>
        <taxon>Spirurina</taxon>
        <taxon>Spiruromorpha</taxon>
        <taxon>Filarioidea</taxon>
        <taxon>Onchocercidae</taxon>
        <taxon>Wuchereria</taxon>
    </lineage>
</organism>
<sequence>MHGLLSLSVRQLHIQRIITLKAIRYFSRTTAPLRCKVEIGKEAKSLVEKAARKLDPFSAEQNEPITNFKHHMGFHGFELYPIQGQVIAWAIVLVLIAYYASAKIEIVIDRSYKNAPFTWATMKDRDHDYVAFGFEPKPAIPRLDLMETLQEEMIEEARRRGTRKLKTDEEKTKIKDLGKKKIITFPHSAINKFYQMEVRDFFDVERKVGVGKKEVKE</sequence>
<dbReference type="AlphaFoldDB" id="A0A1I8EYB1"/>
<keyword evidence="1" id="KW-1133">Transmembrane helix</keyword>
<evidence type="ECO:0000313" key="2">
    <source>
        <dbReference type="WBParaSite" id="maker-PairedContig_720-snap-gene-0.19-mRNA-1"/>
    </source>
</evidence>
<dbReference type="STRING" id="6293.A0A1I8EYB1"/>
<name>A0A1I8EYB1_WUCBA</name>
<dbReference type="WBParaSite" id="maker-PairedContig_720-snap-gene-0.19-mRNA-1">
    <property type="protein sequence ID" value="maker-PairedContig_720-snap-gene-0.19-mRNA-1"/>
    <property type="gene ID" value="maker-PairedContig_720-snap-gene-0.19"/>
</dbReference>